<organism evidence="2 3">
    <name type="scientific">Vibrio zhanjiangensis</name>
    <dbReference type="NCBI Taxonomy" id="1046128"/>
    <lineage>
        <taxon>Bacteria</taxon>
        <taxon>Pseudomonadati</taxon>
        <taxon>Pseudomonadota</taxon>
        <taxon>Gammaproteobacteria</taxon>
        <taxon>Vibrionales</taxon>
        <taxon>Vibrionaceae</taxon>
        <taxon>Vibrio</taxon>
    </lineage>
</organism>
<keyword evidence="1" id="KW-1133">Transmembrane helix</keyword>
<evidence type="ECO:0008006" key="4">
    <source>
        <dbReference type="Google" id="ProtNLM"/>
    </source>
</evidence>
<gene>
    <name evidence="2" type="ORF">GCM10007938_39980</name>
</gene>
<evidence type="ECO:0000256" key="1">
    <source>
        <dbReference type="SAM" id="Phobius"/>
    </source>
</evidence>
<keyword evidence="3" id="KW-1185">Reference proteome</keyword>
<evidence type="ECO:0000313" key="3">
    <source>
        <dbReference type="Proteomes" id="UP001157138"/>
    </source>
</evidence>
<accession>A0ABQ6F3W5</accession>
<keyword evidence="1" id="KW-0812">Transmembrane</keyword>
<dbReference type="Proteomes" id="UP001157138">
    <property type="component" value="Unassembled WGS sequence"/>
</dbReference>
<reference evidence="3" key="1">
    <citation type="journal article" date="2019" name="Int. J. Syst. Evol. Microbiol.">
        <title>The Global Catalogue of Microorganisms (GCM) 10K type strain sequencing project: providing services to taxonomists for standard genome sequencing and annotation.</title>
        <authorList>
            <consortium name="The Broad Institute Genomics Platform"/>
            <consortium name="The Broad Institute Genome Sequencing Center for Infectious Disease"/>
            <person name="Wu L."/>
            <person name="Ma J."/>
        </authorList>
    </citation>
    <scope>NUCLEOTIDE SEQUENCE [LARGE SCALE GENOMIC DNA]</scope>
    <source>
        <strain evidence="3">NBRC 108723</strain>
    </source>
</reference>
<name>A0ABQ6F3W5_9VIBR</name>
<keyword evidence="1" id="KW-0472">Membrane</keyword>
<dbReference type="RefSeq" id="WP_284194036.1">
    <property type="nucleotide sequence ID" value="NZ_BSPW01000096.1"/>
</dbReference>
<comment type="caution">
    <text evidence="2">The sequence shown here is derived from an EMBL/GenBank/DDBJ whole genome shotgun (WGS) entry which is preliminary data.</text>
</comment>
<dbReference type="EMBL" id="BSPW01000096">
    <property type="protein sequence ID" value="GLT20215.1"/>
    <property type="molecule type" value="Genomic_DNA"/>
</dbReference>
<evidence type="ECO:0000313" key="2">
    <source>
        <dbReference type="EMBL" id="GLT20215.1"/>
    </source>
</evidence>
<sequence>MGKLTSSVGFLCFFFGMLLCSYGVQGYINKDFSWPFVLIVGTSTTLLGIVITVLSRRMLSQRHEQKEE</sequence>
<feature type="transmembrane region" description="Helical" evidence="1">
    <location>
        <begin position="36"/>
        <end position="54"/>
    </location>
</feature>
<protein>
    <recommendedName>
        <fullName evidence="4">DUF3955 domain-containing protein</fullName>
    </recommendedName>
</protein>
<proteinExistence type="predicted"/>